<dbReference type="RefSeq" id="WP_211683451.1">
    <property type="nucleotide sequence ID" value="NZ_JAGRQH010000032.1"/>
</dbReference>
<evidence type="ECO:0000313" key="3">
    <source>
        <dbReference type="Proteomes" id="UP000677812"/>
    </source>
</evidence>
<gene>
    <name evidence="2" type="ORF">KB213_11980</name>
</gene>
<accession>A0ABS5EA33</accession>
<name>A0ABS5EA33_9PROT</name>
<keyword evidence="3" id="KW-1185">Reference proteome</keyword>
<sequence length="60" mass="7341">MFIIKKKRGGPALKKNFPKLQKKVHYKKPLPGPKKRNQNLRKKRRKKKHKNKKKKKKKKK</sequence>
<dbReference type="EMBL" id="JAGRQH010000032">
    <property type="protein sequence ID" value="MBR0560757.1"/>
    <property type="molecule type" value="Genomic_DNA"/>
</dbReference>
<feature type="region of interest" description="Disordered" evidence="1">
    <location>
        <begin position="1"/>
        <end position="60"/>
    </location>
</feature>
<feature type="compositionally biased region" description="Basic residues" evidence="1">
    <location>
        <begin position="16"/>
        <end position="60"/>
    </location>
</feature>
<feature type="non-terminal residue" evidence="2">
    <location>
        <position position="60"/>
    </location>
</feature>
<evidence type="ECO:0000313" key="2">
    <source>
        <dbReference type="EMBL" id="MBR0560757.1"/>
    </source>
</evidence>
<protein>
    <submittedName>
        <fullName evidence="2">Uncharacterized protein</fullName>
    </submittedName>
</protein>
<proteinExistence type="predicted"/>
<dbReference type="Proteomes" id="UP000677812">
    <property type="component" value="Unassembled WGS sequence"/>
</dbReference>
<comment type="caution">
    <text evidence="2">The sequence shown here is derived from an EMBL/GenBank/DDBJ whole genome shotgun (WGS) entry which is preliminary data.</text>
</comment>
<reference evidence="2 3" key="1">
    <citation type="submission" date="2021-04" db="EMBL/GenBank/DDBJ databases">
        <title>The complete genome sequence of Neokomagataea sp. TBRC 2177.</title>
        <authorList>
            <person name="Charoenyingcharoen P."/>
            <person name="Yukphan P."/>
        </authorList>
    </citation>
    <scope>NUCLEOTIDE SEQUENCE [LARGE SCALE GENOMIC DNA]</scope>
    <source>
        <strain evidence="2 3">TBRC 2177</strain>
    </source>
</reference>
<evidence type="ECO:0000256" key="1">
    <source>
        <dbReference type="SAM" id="MobiDB-lite"/>
    </source>
</evidence>
<organism evidence="2 3">
    <name type="scientific">Neokomagataea anthophila</name>
    <dbReference type="NCBI Taxonomy" id="2826925"/>
    <lineage>
        <taxon>Bacteria</taxon>
        <taxon>Pseudomonadati</taxon>
        <taxon>Pseudomonadota</taxon>
        <taxon>Alphaproteobacteria</taxon>
        <taxon>Acetobacterales</taxon>
        <taxon>Acetobacteraceae</taxon>
        <taxon>Neokomagataea</taxon>
    </lineage>
</organism>